<dbReference type="PANTHER" id="PTHR42928">
    <property type="entry name" value="TRICARBOXYLATE-BINDING PROTEIN"/>
    <property type="match status" value="1"/>
</dbReference>
<protein>
    <recommendedName>
        <fullName evidence="4">Tripartite tricarboxylate transporter substrate binding protein</fullName>
    </recommendedName>
</protein>
<dbReference type="PIRSF" id="PIRSF017082">
    <property type="entry name" value="YflP"/>
    <property type="match status" value="1"/>
</dbReference>
<dbReference type="Gene3D" id="3.40.190.150">
    <property type="entry name" value="Bordetella uptake gene, domain 1"/>
    <property type="match status" value="1"/>
</dbReference>
<dbReference type="InterPro" id="IPR042100">
    <property type="entry name" value="Bug_dom1"/>
</dbReference>
<name>A0A327KNA9_9BRAD</name>
<dbReference type="CDD" id="cd07012">
    <property type="entry name" value="PBP2_Bug_TTT"/>
    <property type="match status" value="1"/>
</dbReference>
<proteinExistence type="inferred from homology"/>
<organism evidence="2 3">
    <name type="scientific">Rhodoplanes elegans</name>
    <dbReference type="NCBI Taxonomy" id="29408"/>
    <lineage>
        <taxon>Bacteria</taxon>
        <taxon>Pseudomonadati</taxon>
        <taxon>Pseudomonadota</taxon>
        <taxon>Alphaproteobacteria</taxon>
        <taxon>Hyphomicrobiales</taxon>
        <taxon>Nitrobacteraceae</taxon>
        <taxon>Rhodoplanes</taxon>
    </lineage>
</organism>
<keyword evidence="3" id="KW-1185">Reference proteome</keyword>
<dbReference type="Proteomes" id="UP000248863">
    <property type="component" value="Unassembled WGS sequence"/>
</dbReference>
<dbReference type="Pfam" id="PF03401">
    <property type="entry name" value="TctC"/>
    <property type="match status" value="1"/>
</dbReference>
<dbReference type="Gene3D" id="3.40.190.10">
    <property type="entry name" value="Periplasmic binding protein-like II"/>
    <property type="match status" value="1"/>
</dbReference>
<gene>
    <name evidence="2" type="ORF">CH338_06395</name>
</gene>
<evidence type="ECO:0000313" key="2">
    <source>
        <dbReference type="EMBL" id="RAI40380.1"/>
    </source>
</evidence>
<dbReference type="RefSeq" id="WP_111356301.1">
    <property type="nucleotide sequence ID" value="NZ_NHSK01000314.1"/>
</dbReference>
<accession>A0A327KNA9</accession>
<dbReference type="AlphaFoldDB" id="A0A327KNA9"/>
<evidence type="ECO:0000256" key="1">
    <source>
        <dbReference type="ARBA" id="ARBA00006987"/>
    </source>
</evidence>
<evidence type="ECO:0008006" key="4">
    <source>
        <dbReference type="Google" id="ProtNLM"/>
    </source>
</evidence>
<dbReference type="EMBL" id="NPEU01000042">
    <property type="protein sequence ID" value="RAI40380.1"/>
    <property type="molecule type" value="Genomic_DNA"/>
</dbReference>
<sequence length="336" mass="34648">MLDRRRVCSALLGAAAVAAASRGRADDLPAGPVRIVVPAVASGGTDILARLIATRLAGLWRRSVSAENVPGASGGIAARAVLRAPADGRTLLMGSTGTLMAAASGVDGGLASEFRVTDHFAPIALVAAPPYVLTLHPAVEATTVESLIRLARDRLAAGRPLRYGSSGSGAASHLTGVLFQQQAAVVLEHVPLLGTGAAMQELLAGRIDLLFAPPPTIHETVEDGRLIAVATTGKTRSPSFPALPTIAESGLPDFESVGWFGLLAPRGTPDAAVTRIADDVGTLLQRPDLRDRLAALGATPQPTSPAAFARYIDADIAKWTTLLISTDALRIDALPR</sequence>
<reference evidence="2 3" key="1">
    <citation type="submission" date="2017-07" db="EMBL/GenBank/DDBJ databases">
        <title>Draft Genome Sequences of Select Purple Nonsulfur Bacteria.</title>
        <authorList>
            <person name="Lasarre B."/>
            <person name="Mckinlay J.B."/>
        </authorList>
    </citation>
    <scope>NUCLEOTIDE SEQUENCE [LARGE SCALE GENOMIC DNA]</scope>
    <source>
        <strain evidence="2 3">DSM 11907</strain>
    </source>
</reference>
<comment type="caution">
    <text evidence="2">The sequence shown here is derived from an EMBL/GenBank/DDBJ whole genome shotgun (WGS) entry which is preliminary data.</text>
</comment>
<evidence type="ECO:0000313" key="3">
    <source>
        <dbReference type="Proteomes" id="UP000248863"/>
    </source>
</evidence>
<dbReference type="PANTHER" id="PTHR42928:SF5">
    <property type="entry name" value="BLR1237 PROTEIN"/>
    <property type="match status" value="1"/>
</dbReference>
<dbReference type="OrthoDB" id="7375033at2"/>
<dbReference type="InterPro" id="IPR005064">
    <property type="entry name" value="BUG"/>
</dbReference>
<comment type="similarity">
    <text evidence="1">Belongs to the UPF0065 (bug) family.</text>
</comment>